<feature type="non-terminal residue" evidence="1">
    <location>
        <position position="121"/>
    </location>
</feature>
<dbReference type="SUPFAM" id="SSF46785">
    <property type="entry name" value="Winged helix' DNA-binding domain"/>
    <property type="match status" value="1"/>
</dbReference>
<gene>
    <name evidence="1" type="ORF">ENJ10_03055</name>
</gene>
<dbReference type="EMBL" id="DRLD01000080">
    <property type="protein sequence ID" value="HED09642.1"/>
    <property type="molecule type" value="Genomic_DNA"/>
</dbReference>
<dbReference type="InterPro" id="IPR036390">
    <property type="entry name" value="WH_DNA-bd_sf"/>
</dbReference>
<evidence type="ECO:0000313" key="1">
    <source>
        <dbReference type="EMBL" id="HED09642.1"/>
    </source>
</evidence>
<dbReference type="InterPro" id="IPR030489">
    <property type="entry name" value="TR_Rrf2-type_CS"/>
</dbReference>
<dbReference type="PANTHER" id="PTHR33221">
    <property type="entry name" value="WINGED HELIX-TURN-HELIX TRANSCRIPTIONAL REGULATOR, RRF2 FAMILY"/>
    <property type="match status" value="1"/>
</dbReference>
<proteinExistence type="predicted"/>
<dbReference type="Pfam" id="PF02082">
    <property type="entry name" value="Rrf2"/>
    <property type="match status" value="1"/>
</dbReference>
<dbReference type="Gene3D" id="1.10.10.10">
    <property type="entry name" value="Winged helix-like DNA-binding domain superfamily/Winged helix DNA-binding domain"/>
    <property type="match status" value="1"/>
</dbReference>
<dbReference type="GO" id="GO:0005829">
    <property type="term" value="C:cytosol"/>
    <property type="evidence" value="ECO:0007669"/>
    <property type="project" value="TreeGrafter"/>
</dbReference>
<dbReference type="InterPro" id="IPR000944">
    <property type="entry name" value="Tscrpt_reg_Rrf2"/>
</dbReference>
<dbReference type="PROSITE" id="PS51197">
    <property type="entry name" value="HTH_RRF2_2"/>
    <property type="match status" value="1"/>
</dbReference>
<dbReference type="PANTHER" id="PTHR33221:SF13">
    <property type="entry name" value="TRANSCRIPTIONAL REGULATOR-RELATED"/>
    <property type="match status" value="1"/>
</dbReference>
<reference evidence="1" key="1">
    <citation type="journal article" date="2020" name="mSystems">
        <title>Genome- and Community-Level Interaction Insights into Carbon Utilization and Element Cycling Functions of Hydrothermarchaeota in Hydrothermal Sediment.</title>
        <authorList>
            <person name="Zhou Z."/>
            <person name="Liu Y."/>
            <person name="Xu W."/>
            <person name="Pan J."/>
            <person name="Luo Z.H."/>
            <person name="Li M."/>
        </authorList>
    </citation>
    <scope>NUCLEOTIDE SEQUENCE [LARGE SCALE GENOMIC DNA]</scope>
    <source>
        <strain evidence="1">HyVt-456</strain>
    </source>
</reference>
<dbReference type="GO" id="GO:0003700">
    <property type="term" value="F:DNA-binding transcription factor activity"/>
    <property type="evidence" value="ECO:0007669"/>
    <property type="project" value="TreeGrafter"/>
</dbReference>
<accession>A0A7V1PTS4</accession>
<dbReference type="AlphaFoldDB" id="A0A7V1PTS4"/>
<organism evidence="1">
    <name type="scientific">Caldithrix abyssi</name>
    <dbReference type="NCBI Taxonomy" id="187145"/>
    <lineage>
        <taxon>Bacteria</taxon>
        <taxon>Pseudomonadati</taxon>
        <taxon>Calditrichota</taxon>
        <taxon>Calditrichia</taxon>
        <taxon>Calditrichales</taxon>
        <taxon>Calditrichaceae</taxon>
        <taxon>Caldithrix</taxon>
    </lineage>
</organism>
<sequence length="121" mass="13168">MSYTLTFSKAVLLVLFVADKVRLGQYDFVPTKVLSEALNIAGPTAVKIIQALNRAGIVETREGARGGVRLARQANSISVLDILEAIEINRPLFRDDFNINITGTKPTLGQKAISDVLKKAE</sequence>
<name>A0A7V1PTS4_CALAY</name>
<comment type="caution">
    <text evidence="1">The sequence shown here is derived from an EMBL/GenBank/DDBJ whole genome shotgun (WGS) entry which is preliminary data.</text>
</comment>
<dbReference type="PROSITE" id="PS01332">
    <property type="entry name" value="HTH_RRF2_1"/>
    <property type="match status" value="1"/>
</dbReference>
<dbReference type="InterPro" id="IPR036388">
    <property type="entry name" value="WH-like_DNA-bd_sf"/>
</dbReference>
<dbReference type="Proteomes" id="UP000886005">
    <property type="component" value="Unassembled WGS sequence"/>
</dbReference>
<protein>
    <submittedName>
        <fullName evidence="1">Transcriptional regulator</fullName>
    </submittedName>
</protein>